<sequence>MVDQSKRSLRKSSISSSTVRVTSCCTGLCQISFVAGFFAFSSGCLQLLVEGADSATCSSFSSPPSSSIFFFIFFSL</sequence>
<keyword evidence="1" id="KW-0472">Membrane</keyword>
<name>A0AAN4Z4W2_9BILA</name>
<comment type="caution">
    <text evidence="2">The sequence shown here is derived from an EMBL/GenBank/DDBJ whole genome shotgun (WGS) entry which is preliminary data.</text>
</comment>
<evidence type="ECO:0000313" key="2">
    <source>
        <dbReference type="EMBL" id="GMR34358.1"/>
    </source>
</evidence>
<evidence type="ECO:0000256" key="1">
    <source>
        <dbReference type="SAM" id="Phobius"/>
    </source>
</evidence>
<organism evidence="2 3">
    <name type="scientific">Pristionchus mayeri</name>
    <dbReference type="NCBI Taxonomy" id="1317129"/>
    <lineage>
        <taxon>Eukaryota</taxon>
        <taxon>Metazoa</taxon>
        <taxon>Ecdysozoa</taxon>
        <taxon>Nematoda</taxon>
        <taxon>Chromadorea</taxon>
        <taxon>Rhabditida</taxon>
        <taxon>Rhabditina</taxon>
        <taxon>Diplogasteromorpha</taxon>
        <taxon>Diplogasteroidea</taxon>
        <taxon>Neodiplogasteridae</taxon>
        <taxon>Pristionchus</taxon>
    </lineage>
</organism>
<proteinExistence type="predicted"/>
<accession>A0AAN4Z4W2</accession>
<keyword evidence="1" id="KW-1133">Transmembrane helix</keyword>
<keyword evidence="1" id="KW-0812">Transmembrane</keyword>
<dbReference type="Proteomes" id="UP001328107">
    <property type="component" value="Unassembled WGS sequence"/>
</dbReference>
<reference evidence="3" key="1">
    <citation type="submission" date="2022-10" db="EMBL/GenBank/DDBJ databases">
        <title>Genome assembly of Pristionchus species.</title>
        <authorList>
            <person name="Yoshida K."/>
            <person name="Sommer R.J."/>
        </authorList>
    </citation>
    <scope>NUCLEOTIDE SEQUENCE [LARGE SCALE GENOMIC DNA]</scope>
    <source>
        <strain evidence="3">RS5460</strain>
    </source>
</reference>
<dbReference type="EMBL" id="BTRK01000002">
    <property type="protein sequence ID" value="GMR34358.1"/>
    <property type="molecule type" value="Genomic_DNA"/>
</dbReference>
<feature type="transmembrane region" description="Helical" evidence="1">
    <location>
        <begin position="21"/>
        <end position="40"/>
    </location>
</feature>
<feature type="non-terminal residue" evidence="2">
    <location>
        <position position="76"/>
    </location>
</feature>
<keyword evidence="3" id="KW-1185">Reference proteome</keyword>
<gene>
    <name evidence="2" type="ORF">PMAYCL1PPCAC_04553</name>
</gene>
<dbReference type="AlphaFoldDB" id="A0AAN4Z4W2"/>
<protein>
    <submittedName>
        <fullName evidence="2">Uncharacterized protein</fullName>
    </submittedName>
</protein>
<evidence type="ECO:0000313" key="3">
    <source>
        <dbReference type="Proteomes" id="UP001328107"/>
    </source>
</evidence>